<feature type="domain" description="AP complex mu/sigma subunit" evidence="6">
    <location>
        <begin position="58"/>
        <end position="119"/>
    </location>
</feature>
<evidence type="ECO:0000256" key="4">
    <source>
        <dbReference type="ARBA" id="ARBA00022927"/>
    </source>
</evidence>
<comment type="subcellular location">
    <subcellularLocation>
        <location evidence="1">Endomembrane system</location>
    </subcellularLocation>
</comment>
<evidence type="ECO:0000256" key="1">
    <source>
        <dbReference type="ARBA" id="ARBA00004308"/>
    </source>
</evidence>
<evidence type="ECO:0000256" key="5">
    <source>
        <dbReference type="ARBA" id="ARBA00023136"/>
    </source>
</evidence>
<reference evidence="7" key="1">
    <citation type="submission" date="2021-02" db="EMBL/GenBank/DDBJ databases">
        <authorList>
            <person name="Steward A R."/>
        </authorList>
    </citation>
    <scope>NUCLEOTIDE SEQUENCE</scope>
</reference>
<dbReference type="InterPro" id="IPR022775">
    <property type="entry name" value="AP_mu_sigma_su"/>
</dbReference>
<proteinExistence type="inferred from homology"/>
<organism evidence="7 8">
    <name type="scientific">Pieris macdunnoughi</name>
    <dbReference type="NCBI Taxonomy" id="345717"/>
    <lineage>
        <taxon>Eukaryota</taxon>
        <taxon>Metazoa</taxon>
        <taxon>Ecdysozoa</taxon>
        <taxon>Arthropoda</taxon>
        <taxon>Hexapoda</taxon>
        <taxon>Insecta</taxon>
        <taxon>Pterygota</taxon>
        <taxon>Neoptera</taxon>
        <taxon>Endopterygota</taxon>
        <taxon>Lepidoptera</taxon>
        <taxon>Glossata</taxon>
        <taxon>Ditrysia</taxon>
        <taxon>Papilionoidea</taxon>
        <taxon>Pieridae</taxon>
        <taxon>Pierinae</taxon>
        <taxon>Pieris</taxon>
    </lineage>
</organism>
<name>A0A821YFG2_9NEOP</name>
<protein>
    <recommendedName>
        <fullName evidence="6">AP complex mu/sigma subunit domain-containing protein</fullName>
    </recommendedName>
</protein>
<keyword evidence="3" id="KW-0813">Transport</keyword>
<dbReference type="GO" id="GO:0015031">
    <property type="term" value="P:protein transport"/>
    <property type="evidence" value="ECO:0007669"/>
    <property type="project" value="UniProtKB-KW"/>
</dbReference>
<dbReference type="OrthoDB" id="10261046at2759"/>
<accession>A0A821YFG2</accession>
<evidence type="ECO:0000256" key="2">
    <source>
        <dbReference type="ARBA" id="ARBA00006972"/>
    </source>
</evidence>
<evidence type="ECO:0000313" key="8">
    <source>
        <dbReference type="Proteomes" id="UP000663880"/>
    </source>
</evidence>
<dbReference type="Proteomes" id="UP000663880">
    <property type="component" value="Unassembled WGS sequence"/>
</dbReference>
<dbReference type="Pfam" id="PF01217">
    <property type="entry name" value="Clat_adaptor_s"/>
    <property type="match status" value="1"/>
</dbReference>
<dbReference type="InterPro" id="IPR016635">
    <property type="entry name" value="AP_complex_ssu"/>
</dbReference>
<keyword evidence="5" id="KW-0472">Membrane</keyword>
<dbReference type="InterPro" id="IPR011012">
    <property type="entry name" value="Longin-like_dom_sf"/>
</dbReference>
<dbReference type="PANTHER" id="PTHR11753">
    <property type="entry name" value="ADAPTOR COMPLEXES SMALL SUBUNIT FAMILY"/>
    <property type="match status" value="1"/>
</dbReference>
<dbReference type="Gene3D" id="3.30.450.60">
    <property type="match status" value="1"/>
</dbReference>
<evidence type="ECO:0000259" key="6">
    <source>
        <dbReference type="Pfam" id="PF01217"/>
    </source>
</evidence>
<comment type="similarity">
    <text evidence="2">Belongs to the adaptor complexes small subunit family.</text>
</comment>
<dbReference type="AlphaFoldDB" id="A0A821YFG2"/>
<dbReference type="SUPFAM" id="SSF64356">
    <property type="entry name" value="SNARE-like"/>
    <property type="match status" value="1"/>
</dbReference>
<keyword evidence="4" id="KW-0653">Protein transport</keyword>
<keyword evidence="8" id="KW-1185">Reference proteome</keyword>
<comment type="caution">
    <text evidence="7">The sequence shown here is derived from an EMBL/GenBank/DDBJ whole genome shotgun (WGS) entry which is preliminary data.</text>
</comment>
<evidence type="ECO:0000313" key="7">
    <source>
        <dbReference type="EMBL" id="CAF4953333.1"/>
    </source>
</evidence>
<dbReference type="EMBL" id="CAJOBZ010000075">
    <property type="protein sequence ID" value="CAF4953333.1"/>
    <property type="molecule type" value="Genomic_DNA"/>
</dbReference>
<dbReference type="GO" id="GO:0012505">
    <property type="term" value="C:endomembrane system"/>
    <property type="evidence" value="ECO:0007669"/>
    <property type="project" value="UniProtKB-SubCell"/>
</dbReference>
<sequence>MQQEIIKETFQLVSKRDDNVCIFLDGGSRGPSLALHAFPGDGGFLPYSDFDYYLSLATVNGSSVFLKMLDKCFENVCELDLIFHADATQQVLDDLVMGGMVLQTNMVDILYRLYEQNKMQKAESRMSLCALGATSEEHCET</sequence>
<evidence type="ECO:0000256" key="3">
    <source>
        <dbReference type="ARBA" id="ARBA00022448"/>
    </source>
</evidence>
<gene>
    <name evidence="7" type="ORF">PMACD_LOCUS15919</name>
</gene>